<dbReference type="InterPro" id="IPR043128">
    <property type="entry name" value="Rev_trsase/Diguanyl_cyclase"/>
</dbReference>
<evidence type="ECO:0000256" key="2">
    <source>
        <dbReference type="ARBA" id="ARBA00012528"/>
    </source>
</evidence>
<evidence type="ECO:0000313" key="5">
    <source>
        <dbReference type="Proteomes" id="UP000287823"/>
    </source>
</evidence>
<dbReference type="PROSITE" id="PS50887">
    <property type="entry name" value="GGDEF"/>
    <property type="match status" value="1"/>
</dbReference>
<dbReference type="RefSeq" id="WP_126798859.1">
    <property type="nucleotide sequence ID" value="NZ_PIPO01000003.1"/>
</dbReference>
<accession>A0A432WHE7</accession>
<dbReference type="EMBL" id="PIPO01000003">
    <property type="protein sequence ID" value="RUO33137.1"/>
    <property type="molecule type" value="Genomic_DNA"/>
</dbReference>
<dbReference type="InterPro" id="IPR000160">
    <property type="entry name" value="GGDEF_dom"/>
</dbReference>
<dbReference type="NCBIfam" id="TIGR00254">
    <property type="entry name" value="GGDEF"/>
    <property type="match status" value="1"/>
</dbReference>
<dbReference type="GO" id="GO:0043709">
    <property type="term" value="P:cell adhesion involved in single-species biofilm formation"/>
    <property type="evidence" value="ECO:0007669"/>
    <property type="project" value="TreeGrafter"/>
</dbReference>
<dbReference type="CDD" id="cd01949">
    <property type="entry name" value="GGDEF"/>
    <property type="match status" value="1"/>
</dbReference>
<evidence type="ECO:0000256" key="1">
    <source>
        <dbReference type="ARBA" id="ARBA00001946"/>
    </source>
</evidence>
<evidence type="ECO:0000313" key="4">
    <source>
        <dbReference type="EMBL" id="RUO33137.1"/>
    </source>
</evidence>
<reference evidence="4 5" key="1">
    <citation type="journal article" date="2011" name="Front. Microbiol.">
        <title>Genomic signatures of strain selection and enhancement in Bacillus atrophaeus var. globigii, a historical biowarfare simulant.</title>
        <authorList>
            <person name="Gibbons H.S."/>
            <person name="Broomall S.M."/>
            <person name="McNew L.A."/>
            <person name="Daligault H."/>
            <person name="Chapman C."/>
            <person name="Bruce D."/>
            <person name="Karavis M."/>
            <person name="Krepps M."/>
            <person name="McGregor P.A."/>
            <person name="Hong C."/>
            <person name="Park K.H."/>
            <person name="Akmal A."/>
            <person name="Feldman A."/>
            <person name="Lin J.S."/>
            <person name="Chang W.E."/>
            <person name="Higgs B.W."/>
            <person name="Demirev P."/>
            <person name="Lindquist J."/>
            <person name="Liem A."/>
            <person name="Fochler E."/>
            <person name="Read T.D."/>
            <person name="Tapia R."/>
            <person name="Johnson S."/>
            <person name="Bishop-Lilly K.A."/>
            <person name="Detter C."/>
            <person name="Han C."/>
            <person name="Sozhamannan S."/>
            <person name="Rosenzweig C.N."/>
            <person name="Skowronski E.W."/>
        </authorList>
    </citation>
    <scope>NUCLEOTIDE SEQUENCE [LARGE SCALE GENOMIC DNA]</scope>
    <source>
        <strain evidence="4 5">Y4G10-17</strain>
    </source>
</reference>
<dbReference type="GO" id="GO:0052621">
    <property type="term" value="F:diguanylate cyclase activity"/>
    <property type="evidence" value="ECO:0007669"/>
    <property type="project" value="UniProtKB-EC"/>
</dbReference>
<dbReference type="Pfam" id="PF00990">
    <property type="entry name" value="GGDEF"/>
    <property type="match status" value="1"/>
</dbReference>
<dbReference type="GO" id="GO:1902201">
    <property type="term" value="P:negative regulation of bacterial-type flagellum-dependent cell motility"/>
    <property type="evidence" value="ECO:0007669"/>
    <property type="project" value="TreeGrafter"/>
</dbReference>
<dbReference type="InterPro" id="IPR029787">
    <property type="entry name" value="Nucleotide_cyclase"/>
</dbReference>
<organism evidence="4 5">
    <name type="scientific">Aliidiomarina soli</name>
    <dbReference type="NCBI Taxonomy" id="1928574"/>
    <lineage>
        <taxon>Bacteria</taxon>
        <taxon>Pseudomonadati</taxon>
        <taxon>Pseudomonadota</taxon>
        <taxon>Gammaproteobacteria</taxon>
        <taxon>Alteromonadales</taxon>
        <taxon>Idiomarinaceae</taxon>
        <taxon>Aliidiomarina</taxon>
    </lineage>
</organism>
<dbReference type="EC" id="2.7.7.65" evidence="2"/>
<dbReference type="PANTHER" id="PTHR45138">
    <property type="entry name" value="REGULATORY COMPONENTS OF SENSORY TRANSDUCTION SYSTEM"/>
    <property type="match status" value="1"/>
</dbReference>
<protein>
    <recommendedName>
        <fullName evidence="2">diguanylate cyclase</fullName>
        <ecNumber evidence="2">2.7.7.65</ecNumber>
    </recommendedName>
</protein>
<dbReference type="SMART" id="SM00267">
    <property type="entry name" value="GGDEF"/>
    <property type="match status" value="1"/>
</dbReference>
<dbReference type="InterPro" id="IPR050469">
    <property type="entry name" value="Diguanylate_Cyclase"/>
</dbReference>
<name>A0A432WHE7_9GAMM</name>
<keyword evidence="5" id="KW-1185">Reference proteome</keyword>
<dbReference type="GO" id="GO:0005886">
    <property type="term" value="C:plasma membrane"/>
    <property type="evidence" value="ECO:0007669"/>
    <property type="project" value="TreeGrafter"/>
</dbReference>
<comment type="caution">
    <text evidence="4">The sequence shown here is derived from an EMBL/GenBank/DDBJ whole genome shotgun (WGS) entry which is preliminary data.</text>
</comment>
<evidence type="ECO:0000259" key="3">
    <source>
        <dbReference type="PROSITE" id="PS50887"/>
    </source>
</evidence>
<feature type="domain" description="GGDEF" evidence="3">
    <location>
        <begin position="162"/>
        <end position="291"/>
    </location>
</feature>
<dbReference type="AlphaFoldDB" id="A0A432WHE7"/>
<dbReference type="Proteomes" id="UP000287823">
    <property type="component" value="Unassembled WGS sequence"/>
</dbReference>
<dbReference type="Gene3D" id="3.30.70.270">
    <property type="match status" value="1"/>
</dbReference>
<comment type="cofactor">
    <cofactor evidence="1">
        <name>Mg(2+)</name>
        <dbReference type="ChEBI" id="CHEBI:18420"/>
    </cofactor>
</comment>
<dbReference type="PANTHER" id="PTHR45138:SF6">
    <property type="entry name" value="DIGUANYLATE CYCLASE DGCN"/>
    <property type="match status" value="1"/>
</dbReference>
<sequence length="298" mass="33942">MDKLVNASAPQTDFAGNTYSGTELLLQQLQKSLELEAILNSYYTFIQSELDLLSLSYQHQDIQSVLMRHAAGLEAPCKVHQLRLNGNFLGELHYYFSTSPNKQQLSWLKHCEVNLLYPLHNALQFRRLRFQAVRDHLTNLGNRVLLDEVLQQLLTEHERHNQRHALVLLDLDNFKAVNDIHGHQCGDHVLAEFAAILQQQLRGSDRLFRYGGDEFLVIVDSPDEITLQRIFRRLQLSIDSHPLLREHAITCSAGAVFVKPSHDAESLLEDADKALYCAKRNGRNQLVTPATLALTQFG</sequence>
<dbReference type="FunFam" id="3.30.70.270:FF:000001">
    <property type="entry name" value="Diguanylate cyclase domain protein"/>
    <property type="match status" value="1"/>
</dbReference>
<proteinExistence type="predicted"/>
<gene>
    <name evidence="4" type="ORF">CWE14_07880</name>
</gene>
<dbReference type="SUPFAM" id="SSF55073">
    <property type="entry name" value="Nucleotide cyclase"/>
    <property type="match status" value="1"/>
</dbReference>